<dbReference type="InterPro" id="IPR008775">
    <property type="entry name" value="Phytyl_CoA_dOase-like"/>
</dbReference>
<dbReference type="PANTHER" id="PTHR20883">
    <property type="entry name" value="PHYTANOYL-COA DIOXYGENASE DOMAIN CONTAINING 1"/>
    <property type="match status" value="1"/>
</dbReference>
<sequence>MNTNTITEKFNAQGYVLVEDVLDPKKILDPVINEYEGVLDNLCDELYEEKEIESTYDDLPFDERIIKIYNETRRIHAQYFDFSLPFSDVKPDTPFWGGPAIFNTLVADKLLDVVENLIGGEITSNPVQHVRIKPPEHRLPKNEEGNPIIGATVWHQDHGVVTDEADETDMITVWFSLTDTPEEAGPLFVVPGTHKGDLLTHCNNYDGNGSVFKGGRQIPMKLFDHENGVPLPMKRGSAIFMHKRTVHSSLPNISNRMRWSFDLRYNPTGQSTGRSAFPGFIARSRNNPKSELRDPVLWKKMWLDCRETMSQINQEGSDEIKFSRWEDGHPDCEA</sequence>
<proteinExistence type="predicted"/>
<dbReference type="EMBL" id="UINC01039832">
    <property type="protein sequence ID" value="SVB38884.1"/>
    <property type="molecule type" value="Genomic_DNA"/>
</dbReference>
<reference evidence="1" key="1">
    <citation type="submission" date="2018-05" db="EMBL/GenBank/DDBJ databases">
        <authorList>
            <person name="Lanie J.A."/>
            <person name="Ng W.-L."/>
            <person name="Kazmierczak K.M."/>
            <person name="Andrzejewski T.M."/>
            <person name="Davidsen T.M."/>
            <person name="Wayne K.J."/>
            <person name="Tettelin H."/>
            <person name="Glass J.I."/>
            <person name="Rusch D."/>
            <person name="Podicherti R."/>
            <person name="Tsui H.-C.T."/>
            <person name="Winkler M.E."/>
        </authorList>
    </citation>
    <scope>NUCLEOTIDE SEQUENCE</scope>
</reference>
<protein>
    <recommendedName>
        <fullName evidence="2">Fe2OG dioxygenase domain-containing protein</fullName>
    </recommendedName>
</protein>
<dbReference type="SUPFAM" id="SSF51197">
    <property type="entry name" value="Clavaminate synthase-like"/>
    <property type="match status" value="1"/>
</dbReference>
<name>A0A382DLJ7_9ZZZZ</name>
<accession>A0A382DLJ7</accession>
<dbReference type="AlphaFoldDB" id="A0A382DLJ7"/>
<dbReference type="PANTHER" id="PTHR20883:SF14">
    <property type="entry name" value="PHYTANOYL-COA DIOXYGENASE"/>
    <property type="match status" value="1"/>
</dbReference>
<evidence type="ECO:0008006" key="2">
    <source>
        <dbReference type="Google" id="ProtNLM"/>
    </source>
</evidence>
<gene>
    <name evidence="1" type="ORF">METZ01_LOCUS191738</name>
</gene>
<evidence type="ECO:0000313" key="1">
    <source>
        <dbReference type="EMBL" id="SVB38884.1"/>
    </source>
</evidence>
<organism evidence="1">
    <name type="scientific">marine metagenome</name>
    <dbReference type="NCBI Taxonomy" id="408172"/>
    <lineage>
        <taxon>unclassified sequences</taxon>
        <taxon>metagenomes</taxon>
        <taxon>ecological metagenomes</taxon>
    </lineage>
</organism>
<dbReference type="Gene3D" id="2.60.120.620">
    <property type="entry name" value="q2cbj1_9rhob like domain"/>
    <property type="match status" value="1"/>
</dbReference>
<dbReference type="Pfam" id="PF05721">
    <property type="entry name" value="PhyH"/>
    <property type="match status" value="1"/>
</dbReference>